<dbReference type="RefSeq" id="WP_119652819.1">
    <property type="nucleotide sequence ID" value="NZ_NSDI01000007.1"/>
</dbReference>
<evidence type="ECO:0000313" key="1">
    <source>
        <dbReference type="EMBL" id="RIY36127.1"/>
    </source>
</evidence>
<dbReference type="PROSITE" id="PS51257">
    <property type="entry name" value="PROKAR_LIPOPROTEIN"/>
    <property type="match status" value="1"/>
</dbReference>
<sequence length="138" mass="16516">MKKFYFIFALLGVFACSEDEHMTADYFKAQQRDSRFFGKWNDVDINTLEEVMTTVYPEYSENGELIHIYRETGEKNKRIEYYYTKGDRLYVLNPGSGFKVSASVYEFRYEFSDSDNILILQRYTNGELSNYKEFLKRK</sequence>
<accession>A0A3A1YJC9</accession>
<dbReference type="AlphaFoldDB" id="A0A3A1YJC9"/>
<comment type="caution">
    <text evidence="1">The sequence shown here is derived from an EMBL/GenBank/DDBJ whole genome shotgun (WGS) entry which is preliminary data.</text>
</comment>
<dbReference type="EMBL" id="NSDI01000007">
    <property type="protein sequence ID" value="RIY36127.1"/>
    <property type="molecule type" value="Genomic_DNA"/>
</dbReference>
<protein>
    <recommendedName>
        <fullName evidence="3">Lipocalin-like domain-containing protein</fullName>
    </recommendedName>
</protein>
<gene>
    <name evidence="1" type="ORF">CKY20_08285</name>
</gene>
<evidence type="ECO:0008006" key="3">
    <source>
        <dbReference type="Google" id="ProtNLM"/>
    </source>
</evidence>
<name>A0A3A1YJC9_9FLAO</name>
<reference evidence="1 2" key="1">
    <citation type="submission" date="2017-08" db="EMBL/GenBank/DDBJ databases">
        <title>Capnocytophaga canis 17-158 assembly.</title>
        <authorList>
            <person name="Gulvik C.A."/>
        </authorList>
    </citation>
    <scope>NUCLEOTIDE SEQUENCE [LARGE SCALE GENOMIC DNA]</scope>
    <source>
        <strain evidence="1 2">17-158</strain>
    </source>
</reference>
<organism evidence="1 2">
    <name type="scientific">Capnocytophaga canis</name>
    <dbReference type="NCBI Taxonomy" id="1848903"/>
    <lineage>
        <taxon>Bacteria</taxon>
        <taxon>Pseudomonadati</taxon>
        <taxon>Bacteroidota</taxon>
        <taxon>Flavobacteriia</taxon>
        <taxon>Flavobacteriales</taxon>
        <taxon>Flavobacteriaceae</taxon>
        <taxon>Capnocytophaga</taxon>
    </lineage>
</organism>
<dbReference type="Proteomes" id="UP000265497">
    <property type="component" value="Unassembled WGS sequence"/>
</dbReference>
<evidence type="ECO:0000313" key="2">
    <source>
        <dbReference type="Proteomes" id="UP000265497"/>
    </source>
</evidence>
<proteinExistence type="predicted"/>